<name>A0ACB7CJH2_9ASCO</name>
<reference evidence="1 2" key="1">
    <citation type="journal article" date="2021" name="Commun. Biol.">
        <title>Genomic insights into the host specific adaptation of the Pneumocystis genus.</title>
        <authorList>
            <person name="Cisse O.H."/>
            <person name="Ma L."/>
            <person name="Dekker J.P."/>
            <person name="Khil P.P."/>
            <person name="Youn J.-H."/>
            <person name="Brenchley J.M."/>
            <person name="Blair R."/>
            <person name="Pahar B."/>
            <person name="Chabe M."/>
            <person name="Van Rompay K.K.A."/>
            <person name="Keesler R."/>
            <person name="Sukura A."/>
            <person name="Hirsch V."/>
            <person name="Kutty G."/>
            <person name="Liu Y."/>
            <person name="Peng L."/>
            <person name="Chen J."/>
            <person name="Song J."/>
            <person name="Weissenbacher-Lang C."/>
            <person name="Xu J."/>
            <person name="Upham N.S."/>
            <person name="Stajich J.E."/>
            <person name="Cuomo C.A."/>
            <person name="Cushion M.T."/>
            <person name="Kovacs J.A."/>
        </authorList>
    </citation>
    <scope>NUCLEOTIDE SEQUENCE [LARGE SCALE GENOMIC DNA]</scope>
    <source>
        <strain evidence="1 2">RABM</strain>
    </source>
</reference>
<dbReference type="Proteomes" id="UP000768646">
    <property type="component" value="Unassembled WGS sequence"/>
</dbReference>
<protein>
    <submittedName>
        <fullName evidence="1">Uncharacterized protein</fullName>
    </submittedName>
</protein>
<accession>A0ACB7CJH2</accession>
<sequence length="404" mass="48150">MTHAMVITGVHLENGKPVKWRVQNSWGEEAGQKGWFMMTDQWMSEFVYQIVCHINDLPEELRDVINQTPIVLPPWDPYLKKKPFQKKVYKNNYKYRKDQPESISFKSNFLKNTKKKVNEPEKYFKHTYSTLLEDGTIDHKTVFYNKDGYAMSSTANIYITENDDKSIQDTSIDNGTHVETQEEIAAWIAERKKKWPTDENIQKKEKEKIKEINEAEKSFKKKIKLDILEKNDDLELKSNNSLGNIDEIENIKDKELSLKKTSNFCKYFLKGKCDQENCRFKHDDNIFKEQRKKKKNRNIWRVRKSLYTKLVEKEKLQENIIILQVIKHLVESYIHAYIYILTSRGNSNYFNCYFSLFNFFSFFSYSNFYAYYFFLETFFARTIRNLRPHGPFLSCKSKASSIDS</sequence>
<comment type="caution">
    <text evidence="1">The sequence shown here is derived from an EMBL/GenBank/DDBJ whole genome shotgun (WGS) entry which is preliminary data.</text>
</comment>
<evidence type="ECO:0000313" key="2">
    <source>
        <dbReference type="Proteomes" id="UP000768646"/>
    </source>
</evidence>
<proteinExistence type="predicted"/>
<keyword evidence="2" id="KW-1185">Reference proteome</keyword>
<dbReference type="EMBL" id="JABTEG010000001">
    <property type="protein sequence ID" value="KAG4306394.1"/>
    <property type="molecule type" value="Genomic_DNA"/>
</dbReference>
<gene>
    <name evidence="1" type="ORF">PORY_000382</name>
</gene>
<evidence type="ECO:0000313" key="1">
    <source>
        <dbReference type="EMBL" id="KAG4306394.1"/>
    </source>
</evidence>
<organism evidence="1 2">
    <name type="scientific">Pneumocystis oryctolagi</name>
    <dbReference type="NCBI Taxonomy" id="42067"/>
    <lineage>
        <taxon>Eukaryota</taxon>
        <taxon>Fungi</taxon>
        <taxon>Dikarya</taxon>
        <taxon>Ascomycota</taxon>
        <taxon>Taphrinomycotina</taxon>
        <taxon>Pneumocystomycetes</taxon>
        <taxon>Pneumocystaceae</taxon>
        <taxon>Pneumocystis</taxon>
    </lineage>
</organism>